<dbReference type="InterPro" id="IPR012677">
    <property type="entry name" value="Nucleotide-bd_a/b_plait_sf"/>
</dbReference>
<evidence type="ECO:0000256" key="1">
    <source>
        <dbReference type="ARBA" id="ARBA00004123"/>
    </source>
</evidence>
<dbReference type="Pfam" id="PF12220">
    <property type="entry name" value="U1snRNP70_N"/>
    <property type="match status" value="1"/>
</dbReference>
<name>R8BYJ7_PHAM7</name>
<dbReference type="GeneID" id="19329831"/>
<dbReference type="GO" id="GO:0000398">
    <property type="term" value="P:mRNA splicing, via spliceosome"/>
    <property type="evidence" value="ECO:0007669"/>
    <property type="project" value="TreeGrafter"/>
</dbReference>
<feature type="region of interest" description="Disordered" evidence="6">
    <location>
        <begin position="270"/>
        <end position="423"/>
    </location>
</feature>
<evidence type="ECO:0000256" key="3">
    <source>
        <dbReference type="ARBA" id="ARBA00023242"/>
    </source>
</evidence>
<protein>
    <submittedName>
        <fullName evidence="8">Putative u1 small nuclear ribonucleo protein</fullName>
    </submittedName>
</protein>
<dbReference type="GO" id="GO:0071004">
    <property type="term" value="C:U2-type prespliceosome"/>
    <property type="evidence" value="ECO:0007669"/>
    <property type="project" value="TreeGrafter"/>
</dbReference>
<sequence length="423" mass="46344">MTDKLPPNLLALFAPRPPLRWVPPPDYPPEERKTAPVGGVADFLPALAAYKDADGYVPTESWLQARDRKKQEKKAAVEALLTEIPKDYNPHDDPNIRGDAFKTLIVARLSYDATEEDLEREFGRIGSIERIRIVKDTHAHEKGNKKRKPHRGYAFIVYEREKDMRGNTSHRFSHIIAQWDCPLSLRQALKLACLTLPLSPYRKRKDQLDGISIKGRRIKLDVERGRTVKGWKPQRLGGGLGGRGYTKAMPVRPTGPGGFGAPHGGFRGGRGGFRREGGGFRGGFDRGPRGGGFGGPRGDRGFGSQNGFNGPPPNAPGGPGFGGGDRGDRGDRGGYGGRSDRRDFSSGGYDRRGGGSFEDRSGGGGGGYRGSDRSGSGSNAEPIGARQNGGYRDRDYGRRDDDSRKRPFEGGPGYEEHRKIRRY</sequence>
<proteinExistence type="predicted"/>
<reference evidence="9" key="1">
    <citation type="journal article" date="2013" name="Genome Announc.">
        <title>Draft genome sequence of the ascomycete Phaeoacremonium aleophilum strain UCR-PA7, a causal agent of the esca disease complex in grapevines.</title>
        <authorList>
            <person name="Blanco-Ulate B."/>
            <person name="Rolshausen P."/>
            <person name="Cantu D."/>
        </authorList>
    </citation>
    <scope>NUCLEOTIDE SEQUENCE [LARGE SCALE GENOMIC DNA]</scope>
    <source>
        <strain evidence="9">UCR-PA7</strain>
    </source>
</reference>
<dbReference type="HOGENOM" id="CLU_045151_0_1_1"/>
<feature type="compositionally biased region" description="Basic and acidic residues" evidence="6">
    <location>
        <begin position="273"/>
        <end position="288"/>
    </location>
</feature>
<keyword evidence="4" id="KW-0687">Ribonucleoprotein</keyword>
<evidence type="ECO:0000313" key="9">
    <source>
        <dbReference type="Proteomes" id="UP000014074"/>
    </source>
</evidence>
<dbReference type="GO" id="GO:0003729">
    <property type="term" value="F:mRNA binding"/>
    <property type="evidence" value="ECO:0007669"/>
    <property type="project" value="TreeGrafter"/>
</dbReference>
<dbReference type="SMART" id="SM00360">
    <property type="entry name" value="RRM"/>
    <property type="match status" value="1"/>
</dbReference>
<dbReference type="OrthoDB" id="4207594at2759"/>
<comment type="subcellular location">
    <subcellularLocation>
        <location evidence="1">Nucleus</location>
    </subcellularLocation>
</comment>
<dbReference type="GO" id="GO:0071011">
    <property type="term" value="C:precatalytic spliceosome"/>
    <property type="evidence" value="ECO:0007669"/>
    <property type="project" value="TreeGrafter"/>
</dbReference>
<dbReference type="RefSeq" id="XP_007910798.1">
    <property type="nucleotide sequence ID" value="XM_007912607.1"/>
</dbReference>
<dbReference type="Gene3D" id="3.30.70.330">
    <property type="match status" value="1"/>
</dbReference>
<dbReference type="AlphaFoldDB" id="R8BYJ7"/>
<dbReference type="InterPro" id="IPR000504">
    <property type="entry name" value="RRM_dom"/>
</dbReference>
<organism evidence="8 9">
    <name type="scientific">Phaeoacremonium minimum (strain UCR-PA7)</name>
    <name type="common">Esca disease fungus</name>
    <name type="synonym">Togninia minima</name>
    <dbReference type="NCBI Taxonomy" id="1286976"/>
    <lineage>
        <taxon>Eukaryota</taxon>
        <taxon>Fungi</taxon>
        <taxon>Dikarya</taxon>
        <taxon>Ascomycota</taxon>
        <taxon>Pezizomycotina</taxon>
        <taxon>Sordariomycetes</taxon>
        <taxon>Sordariomycetidae</taxon>
        <taxon>Togniniales</taxon>
        <taxon>Togniniaceae</taxon>
        <taxon>Phaeoacremonium</taxon>
    </lineage>
</organism>
<dbReference type="GO" id="GO:0030619">
    <property type="term" value="F:U1 snRNA binding"/>
    <property type="evidence" value="ECO:0007669"/>
    <property type="project" value="TreeGrafter"/>
</dbReference>
<evidence type="ECO:0000256" key="5">
    <source>
        <dbReference type="PROSITE-ProRule" id="PRU00176"/>
    </source>
</evidence>
<feature type="compositionally biased region" description="Basic and acidic residues" evidence="6">
    <location>
        <begin position="325"/>
        <end position="361"/>
    </location>
</feature>
<evidence type="ECO:0000256" key="6">
    <source>
        <dbReference type="SAM" id="MobiDB-lite"/>
    </source>
</evidence>
<keyword evidence="9" id="KW-1185">Reference proteome</keyword>
<dbReference type="PANTHER" id="PTHR13952">
    <property type="entry name" value="U1 SMALL NUCLEAR RIBONUCLEOPROTEIN 70 KD"/>
    <property type="match status" value="1"/>
</dbReference>
<dbReference type="InterPro" id="IPR022023">
    <property type="entry name" value="U1snRNP70_N"/>
</dbReference>
<dbReference type="InterPro" id="IPR035979">
    <property type="entry name" value="RBD_domain_sf"/>
</dbReference>
<keyword evidence="2 5" id="KW-0694">RNA-binding</keyword>
<dbReference type="GO" id="GO:0005685">
    <property type="term" value="C:U1 snRNP"/>
    <property type="evidence" value="ECO:0007669"/>
    <property type="project" value="TreeGrafter"/>
</dbReference>
<evidence type="ECO:0000256" key="2">
    <source>
        <dbReference type="ARBA" id="ARBA00022884"/>
    </source>
</evidence>
<dbReference type="InterPro" id="IPR051183">
    <property type="entry name" value="U1_U11-U12_snRNP_70-35kDa"/>
</dbReference>
<dbReference type="SUPFAM" id="SSF54928">
    <property type="entry name" value="RNA-binding domain, RBD"/>
    <property type="match status" value="1"/>
</dbReference>
<evidence type="ECO:0000259" key="7">
    <source>
        <dbReference type="PROSITE" id="PS50102"/>
    </source>
</evidence>
<feature type="compositionally biased region" description="Basic and acidic residues" evidence="6">
    <location>
        <begin position="391"/>
        <end position="423"/>
    </location>
</feature>
<dbReference type="PANTHER" id="PTHR13952:SF5">
    <property type="entry name" value="U1 SMALL NUCLEAR RIBONUCLEOPROTEIN 70 KDA"/>
    <property type="match status" value="1"/>
</dbReference>
<accession>R8BYJ7</accession>
<dbReference type="eggNOG" id="KOG0113">
    <property type="taxonomic scope" value="Eukaryota"/>
</dbReference>
<keyword evidence="3" id="KW-0539">Nucleus</keyword>
<evidence type="ECO:0000313" key="8">
    <source>
        <dbReference type="EMBL" id="EOO04433.1"/>
    </source>
</evidence>
<dbReference type="EMBL" id="KB932776">
    <property type="protein sequence ID" value="EOO04433.1"/>
    <property type="molecule type" value="Genomic_DNA"/>
</dbReference>
<gene>
    <name evidence="8" type="ORF">UCRPA7_9</name>
</gene>
<dbReference type="Pfam" id="PF00076">
    <property type="entry name" value="RRM_1"/>
    <property type="match status" value="1"/>
</dbReference>
<dbReference type="KEGG" id="tmn:UCRPA7_9"/>
<dbReference type="Proteomes" id="UP000014074">
    <property type="component" value="Unassembled WGS sequence"/>
</dbReference>
<feature type="domain" description="RRM" evidence="7">
    <location>
        <begin position="102"/>
        <end position="225"/>
    </location>
</feature>
<evidence type="ECO:0000256" key="4">
    <source>
        <dbReference type="ARBA" id="ARBA00023274"/>
    </source>
</evidence>
<dbReference type="PROSITE" id="PS50102">
    <property type="entry name" value="RRM"/>
    <property type="match status" value="1"/>
</dbReference>